<dbReference type="EMBL" id="CAVNYO010000164">
    <property type="protein sequence ID" value="CAK5270302.1"/>
    <property type="molecule type" value="Genomic_DNA"/>
</dbReference>
<evidence type="ECO:0000256" key="4">
    <source>
        <dbReference type="ARBA" id="ARBA00013081"/>
    </source>
</evidence>
<evidence type="ECO:0000313" key="15">
    <source>
        <dbReference type="Proteomes" id="UP001295794"/>
    </source>
</evidence>
<feature type="region of interest" description="Disordered" evidence="12">
    <location>
        <begin position="1"/>
        <end position="22"/>
    </location>
</feature>
<dbReference type="AlphaFoldDB" id="A0AAD2HA66"/>
<dbReference type="GO" id="GO:0004722">
    <property type="term" value="F:protein serine/threonine phosphatase activity"/>
    <property type="evidence" value="ECO:0007669"/>
    <property type="project" value="UniProtKB-EC"/>
</dbReference>
<evidence type="ECO:0000256" key="1">
    <source>
        <dbReference type="ARBA" id="ARBA00001936"/>
    </source>
</evidence>
<evidence type="ECO:0000313" key="14">
    <source>
        <dbReference type="EMBL" id="CAK5270302.1"/>
    </source>
</evidence>
<feature type="compositionally biased region" description="Acidic residues" evidence="12">
    <location>
        <begin position="396"/>
        <end position="409"/>
    </location>
</feature>
<dbReference type="CDD" id="cd00143">
    <property type="entry name" value="PP2Cc"/>
    <property type="match status" value="1"/>
</dbReference>
<dbReference type="Proteomes" id="UP001295794">
    <property type="component" value="Unassembled WGS sequence"/>
</dbReference>
<proteinExistence type="inferred from homology"/>
<dbReference type="PANTHER" id="PTHR13832:SF565">
    <property type="entry name" value="AT28366P-RELATED"/>
    <property type="match status" value="1"/>
</dbReference>
<keyword evidence="6 10" id="KW-0378">Hydrolase</keyword>
<dbReference type="SMART" id="SM00332">
    <property type="entry name" value="PP2Cc"/>
    <property type="match status" value="1"/>
</dbReference>
<dbReference type="InterPro" id="IPR001932">
    <property type="entry name" value="PPM-type_phosphatase-like_dom"/>
</dbReference>
<organism evidence="14 15">
    <name type="scientific">Mycena citricolor</name>
    <dbReference type="NCBI Taxonomy" id="2018698"/>
    <lineage>
        <taxon>Eukaryota</taxon>
        <taxon>Fungi</taxon>
        <taxon>Dikarya</taxon>
        <taxon>Basidiomycota</taxon>
        <taxon>Agaricomycotina</taxon>
        <taxon>Agaricomycetes</taxon>
        <taxon>Agaricomycetidae</taxon>
        <taxon>Agaricales</taxon>
        <taxon>Marasmiineae</taxon>
        <taxon>Mycenaceae</taxon>
        <taxon>Mycena</taxon>
    </lineage>
</organism>
<evidence type="ECO:0000256" key="9">
    <source>
        <dbReference type="ARBA" id="ARBA00048832"/>
    </source>
</evidence>
<dbReference type="FunFam" id="3.60.40.10:FF:000016">
    <property type="entry name" value="Protein phosphatase 2C"/>
    <property type="match status" value="1"/>
</dbReference>
<comment type="similarity">
    <text evidence="3 10">Belongs to the PP2C family.</text>
</comment>
<evidence type="ECO:0000256" key="2">
    <source>
        <dbReference type="ARBA" id="ARBA00001946"/>
    </source>
</evidence>
<evidence type="ECO:0000256" key="10">
    <source>
        <dbReference type="RuleBase" id="RU003465"/>
    </source>
</evidence>
<dbReference type="InterPro" id="IPR036457">
    <property type="entry name" value="PPM-type-like_dom_sf"/>
</dbReference>
<feature type="domain" description="PPM-type phosphatase" evidence="13">
    <location>
        <begin position="23"/>
        <end position="290"/>
    </location>
</feature>
<dbReference type="SMART" id="SM00331">
    <property type="entry name" value="PP2C_SIG"/>
    <property type="match status" value="1"/>
</dbReference>
<dbReference type="Gene3D" id="3.60.40.10">
    <property type="entry name" value="PPM-type phosphatase domain"/>
    <property type="match status" value="1"/>
</dbReference>
<keyword evidence="7 10" id="KW-0904">Protein phosphatase</keyword>
<evidence type="ECO:0000259" key="13">
    <source>
        <dbReference type="PROSITE" id="PS51746"/>
    </source>
</evidence>
<comment type="cofactor">
    <cofactor evidence="1">
        <name>Mn(2+)</name>
        <dbReference type="ChEBI" id="CHEBI:29035"/>
    </cofactor>
</comment>
<feature type="region of interest" description="Disordered" evidence="12">
    <location>
        <begin position="453"/>
        <end position="493"/>
    </location>
</feature>
<evidence type="ECO:0000256" key="11">
    <source>
        <dbReference type="SAM" id="Coils"/>
    </source>
</evidence>
<keyword evidence="5" id="KW-0479">Metal-binding</keyword>
<comment type="caution">
    <text evidence="14">The sequence shown here is derived from an EMBL/GenBank/DDBJ whole genome shotgun (WGS) entry which is preliminary data.</text>
</comment>
<feature type="coiled-coil region" evidence="11">
    <location>
        <begin position="423"/>
        <end position="450"/>
    </location>
</feature>
<sequence>MGQTLSSPATNKISDSGGNSRFQYGVTEMQGWRITMEDSHATVLELDEGKQEESNTFFAVYDGHGGSTVAKFAGQNVHKRLVAEESYKEQNYEQALKRAFLGTDEDILANPAHTRDPSGCTAVAALVTKDKIYVANAGDSRAVISVKGEVEPLSFDHKPANDVEKARISAAGGYIEFGRVNGNLALSRAIGDFEFKKNYNIPPEQQIITANPDVTIHDITEEDEFLVIACDGIWDCLSSQQVVNFIRYHVSEGHSLVEIGQNMCEHCLAPDTNSGAGIGCDNMTVLIVAILNGRTMEEWSAWITDRVKNEYGYKTPSVLPQLYAQSRLLSFRARREAHEARERARQDQASSGDDYSGFGSSGFGQLTRVLGSSGGISFHPGSAIISDSGALMFGSADEDSEDESGEDDLENGRSYFKETILGRDESTDAMQKLQAQLDQFEKGGHEMDEEVAADNHGVSAAAEAPTASKPNGDTSVEPVEQFTSTPAGDAPHPVAAVEGLMDTSDDPIKA</sequence>
<evidence type="ECO:0000256" key="7">
    <source>
        <dbReference type="ARBA" id="ARBA00022912"/>
    </source>
</evidence>
<evidence type="ECO:0000256" key="3">
    <source>
        <dbReference type="ARBA" id="ARBA00006702"/>
    </source>
</evidence>
<dbReference type="PROSITE" id="PS01032">
    <property type="entry name" value="PPM_1"/>
    <property type="match status" value="1"/>
</dbReference>
<dbReference type="GO" id="GO:0046872">
    <property type="term" value="F:metal ion binding"/>
    <property type="evidence" value="ECO:0007669"/>
    <property type="project" value="UniProtKB-KW"/>
</dbReference>
<evidence type="ECO:0000256" key="8">
    <source>
        <dbReference type="ARBA" id="ARBA00023211"/>
    </source>
</evidence>
<accession>A0AAD2HA66</accession>
<dbReference type="PANTHER" id="PTHR13832">
    <property type="entry name" value="PROTEIN PHOSPHATASE 2C"/>
    <property type="match status" value="1"/>
</dbReference>
<keyword evidence="15" id="KW-1185">Reference proteome</keyword>
<protein>
    <recommendedName>
        <fullName evidence="4">protein-serine/threonine phosphatase</fullName>
        <ecNumber evidence="4">3.1.3.16</ecNumber>
    </recommendedName>
</protein>
<dbReference type="SUPFAM" id="SSF81606">
    <property type="entry name" value="PP2C-like"/>
    <property type="match status" value="1"/>
</dbReference>
<dbReference type="InterPro" id="IPR015655">
    <property type="entry name" value="PP2C"/>
</dbReference>
<dbReference type="Pfam" id="PF00481">
    <property type="entry name" value="PP2C"/>
    <property type="match status" value="1"/>
</dbReference>
<comment type="catalytic activity">
    <reaction evidence="9">
        <text>O-phospho-L-threonyl-[protein] + H2O = L-threonyl-[protein] + phosphate</text>
        <dbReference type="Rhea" id="RHEA:47004"/>
        <dbReference type="Rhea" id="RHEA-COMP:11060"/>
        <dbReference type="Rhea" id="RHEA-COMP:11605"/>
        <dbReference type="ChEBI" id="CHEBI:15377"/>
        <dbReference type="ChEBI" id="CHEBI:30013"/>
        <dbReference type="ChEBI" id="CHEBI:43474"/>
        <dbReference type="ChEBI" id="CHEBI:61977"/>
        <dbReference type="EC" id="3.1.3.16"/>
    </reaction>
    <physiologicalReaction direction="left-to-right" evidence="9">
        <dbReference type="Rhea" id="RHEA:47005"/>
    </physiologicalReaction>
</comment>
<comment type="cofactor">
    <cofactor evidence="2">
        <name>Mg(2+)</name>
        <dbReference type="ChEBI" id="CHEBI:18420"/>
    </cofactor>
</comment>
<dbReference type="InterPro" id="IPR000222">
    <property type="entry name" value="PP2C_BS"/>
</dbReference>
<dbReference type="PROSITE" id="PS51746">
    <property type="entry name" value="PPM_2"/>
    <property type="match status" value="1"/>
</dbReference>
<evidence type="ECO:0000256" key="5">
    <source>
        <dbReference type="ARBA" id="ARBA00022723"/>
    </source>
</evidence>
<feature type="region of interest" description="Disordered" evidence="12">
    <location>
        <begin position="393"/>
        <end position="413"/>
    </location>
</feature>
<name>A0AAD2HA66_9AGAR</name>
<evidence type="ECO:0000256" key="6">
    <source>
        <dbReference type="ARBA" id="ARBA00022801"/>
    </source>
</evidence>
<reference evidence="14" key="1">
    <citation type="submission" date="2023-11" db="EMBL/GenBank/DDBJ databases">
        <authorList>
            <person name="De Vega J J."/>
            <person name="De Vega J J."/>
        </authorList>
    </citation>
    <scope>NUCLEOTIDE SEQUENCE</scope>
</reference>
<dbReference type="EC" id="3.1.3.16" evidence="4"/>
<gene>
    <name evidence="14" type="ORF">MYCIT1_LOCUS14603</name>
</gene>
<keyword evidence="8" id="KW-0464">Manganese</keyword>
<evidence type="ECO:0000256" key="12">
    <source>
        <dbReference type="SAM" id="MobiDB-lite"/>
    </source>
</evidence>
<keyword evidence="11" id="KW-0175">Coiled coil</keyword>